<keyword evidence="4" id="KW-1185">Reference proteome</keyword>
<gene>
    <name evidence="3" type="ORF">I8752_01725</name>
</gene>
<feature type="transmembrane region" description="Helical" evidence="1">
    <location>
        <begin position="755"/>
        <end position="774"/>
    </location>
</feature>
<proteinExistence type="predicted"/>
<comment type="caution">
    <text evidence="3">The sequence shown here is derived from an EMBL/GenBank/DDBJ whole genome shotgun (WGS) entry which is preliminary data.</text>
</comment>
<evidence type="ECO:0000313" key="3">
    <source>
        <dbReference type="EMBL" id="MBH8571766.1"/>
    </source>
</evidence>
<accession>A0A8J7LCB0</accession>
<dbReference type="InterPro" id="IPR007890">
    <property type="entry name" value="CHASE2"/>
</dbReference>
<protein>
    <submittedName>
        <fullName evidence="3">CHASE2 domain-containing protein</fullName>
    </submittedName>
</protein>
<dbReference type="SMART" id="SM01080">
    <property type="entry name" value="CHASE2"/>
    <property type="match status" value="1"/>
</dbReference>
<sequence>MSKLVILNLGKGNLHSGFPFVNVQLFYEKLFDERLHEEGNLQWKQLQGNLPASPILSDLYCRWQLLYKLIYESRYINVNLRQSQLRNEDIKIDDTDVTHFSDVDFYQVCHELQKQIDIWLDAEEFRHIERQLRMQLSSDDEIRFIIQSEDILLRKLPWHLWRFFSDYPKAEIGLSSIEFGTQTQVKKHTQQVKILAVLGDSKGIDIDTDRKILEKLPYAKTVFIVEPKHSELDTLLWDNQGWNILYFAGHSYTNSQTKSGYIHINKNESLNINYLTNALKKALKNGLQIAVFNSCDGLGLAQKLEYLHVPQILVMRERVPDKVAQEFLKHFLTNFAEGQSFYLSVRQAREKLQGLESEFPAASWLPVICQNPAEISPTWENLRNGKQELKKSILSSSQLLKIKFHLILFISITVTILLTVIRSFGLLQFWEMKAFDHLMQMRSPESEDSRLLIVGADEKDIRTYGYPLPDAIITRLLDKLQQHQPAAIGLNIVRDLPVPINDTVNHQALINHFQKNHNLMAICAFNNNLEQSIAPPSQSSEIQLGFVDLYDDKEQTHNQDTTVRRYLLSRSENPISEASPCTTKYSLGWRLAYQYLNAKKIPVITFKDDWKFGTFVIQRLEKFSGGYQNLDARGNQLLINYRHTPDPIHIAQQVTLRDILNADSDRFNPAWVKNRVVLIGVVAPSVKDPHQTPYGEMRSLYIHAHVVSQLLSTVEDRRPLLWWLPKWSETLWIFGWSLTGGIVVWRFRILLHRGLVLSICSAILYGFCWSIFSLGGWTPLVPGIIALIAPWGVIWVGNAVYNKQQT</sequence>
<feature type="transmembrane region" description="Helical" evidence="1">
    <location>
        <begin position="780"/>
        <end position="801"/>
    </location>
</feature>
<feature type="transmembrane region" description="Helical" evidence="1">
    <location>
        <begin position="404"/>
        <end position="430"/>
    </location>
</feature>
<dbReference type="AlphaFoldDB" id="A0A8J7LCB0"/>
<name>A0A8J7LCB0_9NOST</name>
<dbReference type="InterPro" id="IPR024983">
    <property type="entry name" value="CHAT_dom"/>
</dbReference>
<dbReference type="RefSeq" id="WP_214430604.1">
    <property type="nucleotide sequence ID" value="NZ_CAWPUQ010000133.1"/>
</dbReference>
<keyword evidence="1" id="KW-0812">Transmembrane</keyword>
<keyword evidence="1" id="KW-0472">Membrane</keyword>
<evidence type="ECO:0000256" key="1">
    <source>
        <dbReference type="SAM" id="Phobius"/>
    </source>
</evidence>
<feature type="domain" description="CHASE2" evidence="2">
    <location>
        <begin position="427"/>
        <end position="743"/>
    </location>
</feature>
<organism evidence="3 4">
    <name type="scientific">Dendronalium phyllosphericum CENA369</name>
    <dbReference type="NCBI Taxonomy" id="1725256"/>
    <lineage>
        <taxon>Bacteria</taxon>
        <taxon>Bacillati</taxon>
        <taxon>Cyanobacteriota</taxon>
        <taxon>Cyanophyceae</taxon>
        <taxon>Nostocales</taxon>
        <taxon>Nostocaceae</taxon>
        <taxon>Dendronalium</taxon>
        <taxon>Dendronalium phyllosphericum</taxon>
    </lineage>
</organism>
<evidence type="ECO:0000313" key="4">
    <source>
        <dbReference type="Proteomes" id="UP000662314"/>
    </source>
</evidence>
<dbReference type="Pfam" id="PF12770">
    <property type="entry name" value="CHAT"/>
    <property type="match status" value="1"/>
</dbReference>
<dbReference type="EMBL" id="JAECZA010000003">
    <property type="protein sequence ID" value="MBH8571766.1"/>
    <property type="molecule type" value="Genomic_DNA"/>
</dbReference>
<evidence type="ECO:0000259" key="2">
    <source>
        <dbReference type="SMART" id="SM01080"/>
    </source>
</evidence>
<reference evidence="3 4" key="1">
    <citation type="journal article" date="2021" name="Int. J. Syst. Evol. Microbiol.">
        <title>Amazonocrinis nigriterrae gen. nov., sp. nov., Atlanticothrix silvestris gen. nov., sp. nov. and Dendronalium phyllosphericum gen. nov., sp. nov., nostocacean cyanobacteria from Brazilian environments.</title>
        <authorList>
            <person name="Alvarenga D.O."/>
            <person name="Andreote A.P.D."/>
            <person name="Branco L.H.Z."/>
            <person name="Delbaje E."/>
            <person name="Cruz R.B."/>
            <person name="Varani A.M."/>
            <person name="Fiore M.F."/>
        </authorList>
    </citation>
    <scope>NUCLEOTIDE SEQUENCE [LARGE SCALE GENOMIC DNA]</scope>
    <source>
        <strain evidence="3 4">CENA369</strain>
    </source>
</reference>
<dbReference type="Proteomes" id="UP000662314">
    <property type="component" value="Unassembled WGS sequence"/>
</dbReference>
<keyword evidence="1" id="KW-1133">Transmembrane helix</keyword>
<dbReference type="Pfam" id="PF05226">
    <property type="entry name" value="CHASE2"/>
    <property type="match status" value="1"/>
</dbReference>